<dbReference type="PANTHER" id="PTHR46697">
    <property type="entry name" value="FORMIN-BINDING PROTEIN 4"/>
    <property type="match status" value="1"/>
</dbReference>
<dbReference type="CDD" id="cd00201">
    <property type="entry name" value="WW"/>
    <property type="match status" value="2"/>
</dbReference>
<dbReference type="Proteomes" id="UP000625711">
    <property type="component" value="Unassembled WGS sequence"/>
</dbReference>
<dbReference type="PROSITE" id="PS01159">
    <property type="entry name" value="WW_DOMAIN_1"/>
    <property type="match status" value="1"/>
</dbReference>
<dbReference type="SMART" id="SM00456">
    <property type="entry name" value="WW"/>
    <property type="match status" value="2"/>
</dbReference>
<feature type="compositionally biased region" description="Basic and acidic residues" evidence="1">
    <location>
        <begin position="536"/>
        <end position="550"/>
    </location>
</feature>
<evidence type="ECO:0000259" key="2">
    <source>
        <dbReference type="PROSITE" id="PS50020"/>
    </source>
</evidence>
<dbReference type="PANTHER" id="PTHR46697:SF1">
    <property type="entry name" value="FORMIN-BINDING PROTEIN 4"/>
    <property type="match status" value="1"/>
</dbReference>
<dbReference type="AlphaFoldDB" id="A0A834IC55"/>
<evidence type="ECO:0000313" key="3">
    <source>
        <dbReference type="EMBL" id="KAF7278240.1"/>
    </source>
</evidence>
<comment type="caution">
    <text evidence="3">The sequence shown here is derived from an EMBL/GenBank/DDBJ whole genome shotgun (WGS) entry which is preliminary data.</text>
</comment>
<gene>
    <name evidence="3" type="ORF">GWI33_008597</name>
</gene>
<feature type="domain" description="WW" evidence="2">
    <location>
        <begin position="420"/>
        <end position="454"/>
    </location>
</feature>
<evidence type="ECO:0000256" key="1">
    <source>
        <dbReference type="SAM" id="MobiDB-lite"/>
    </source>
</evidence>
<dbReference type="PROSITE" id="PS50020">
    <property type="entry name" value="WW_DOMAIN_2"/>
    <property type="match status" value="2"/>
</dbReference>
<dbReference type="OrthoDB" id="2444812at2759"/>
<evidence type="ECO:0000313" key="4">
    <source>
        <dbReference type="Proteomes" id="UP000625711"/>
    </source>
</evidence>
<protein>
    <recommendedName>
        <fullName evidence="2">WW domain-containing protein</fullName>
    </recommendedName>
</protein>
<reference evidence="3" key="1">
    <citation type="submission" date="2020-08" db="EMBL/GenBank/DDBJ databases">
        <title>Genome sequencing and assembly of the red palm weevil Rhynchophorus ferrugineus.</title>
        <authorList>
            <person name="Dias G.B."/>
            <person name="Bergman C.M."/>
            <person name="Manee M."/>
        </authorList>
    </citation>
    <scope>NUCLEOTIDE SEQUENCE</scope>
    <source>
        <strain evidence="3">AA-2017</strain>
        <tissue evidence="3">Whole larva</tissue>
    </source>
</reference>
<dbReference type="Pfam" id="PF00397">
    <property type="entry name" value="WW"/>
    <property type="match status" value="1"/>
</dbReference>
<feature type="region of interest" description="Disordered" evidence="1">
    <location>
        <begin position="77"/>
        <end position="103"/>
    </location>
</feature>
<keyword evidence="4" id="KW-1185">Reference proteome</keyword>
<proteinExistence type="predicted"/>
<dbReference type="InterPro" id="IPR053076">
    <property type="entry name" value="WW_domain_protein"/>
</dbReference>
<sequence>MDATVNDFLNEINQIAPKEHVPIATAEWQQCLDESTGYSYYWNTATDQVTWTAPKTFQPAQTTEKRNMLLNTSSLNDRKEDLNIKPSNNDIKKRKPSLDTSDDEKIELITEYGNNSESEPESKMRQENASINDNTINSDEDDDIDLLQKIQQKARELKKLGGEVPVEVKNIIQKKEEPNKLSAISLVAGYNSDSNSEDDQNEDVSVKQSNTLQRAEIVGVSHSTLFPIPEPINLNDFTSPLQETETKSQDSILSDFHNKAFQRKRRIGVSLMNNIKKVKQENDENNEYKGLGFKTEKKVDCDETSVTINTQAKYPSFQKGGVMFVKSDILHASVDESKMQTASKEDEKNVNKKNTVCNYNMLREKLKFLGEGRTPVLPVQVMLIQAETLFLAMEEKGLKLSYLHKWLEETCSELTKLEKEAAPEGWLLQWDRSHKRYFYLNQATRESQWEYPQPDITRCDDAMDISNTPPHHIEDTESLTVDSVETATFGPQLPVDPPLPPSPPKISVPTPPPPPVISVDKKENIEPLPPGVESQDLSHRMSKTSEKKSSDVLTSALDSFYSEIAGVTENANSNSPVSVQVSSSVSEEIETQPPLLMDHLKKKKKKVKLAQGLTMKKKGVSELVEKWKNVQKSYAD</sequence>
<dbReference type="InterPro" id="IPR036020">
    <property type="entry name" value="WW_dom_sf"/>
</dbReference>
<feature type="domain" description="WW" evidence="2">
    <location>
        <begin position="28"/>
        <end position="56"/>
    </location>
</feature>
<organism evidence="3 4">
    <name type="scientific">Rhynchophorus ferrugineus</name>
    <name type="common">Red palm weevil</name>
    <name type="synonym">Curculio ferrugineus</name>
    <dbReference type="NCBI Taxonomy" id="354439"/>
    <lineage>
        <taxon>Eukaryota</taxon>
        <taxon>Metazoa</taxon>
        <taxon>Ecdysozoa</taxon>
        <taxon>Arthropoda</taxon>
        <taxon>Hexapoda</taxon>
        <taxon>Insecta</taxon>
        <taxon>Pterygota</taxon>
        <taxon>Neoptera</taxon>
        <taxon>Endopterygota</taxon>
        <taxon>Coleoptera</taxon>
        <taxon>Polyphaga</taxon>
        <taxon>Cucujiformia</taxon>
        <taxon>Curculionidae</taxon>
        <taxon>Dryophthorinae</taxon>
        <taxon>Rhynchophorus</taxon>
    </lineage>
</organism>
<dbReference type="Gene3D" id="2.20.70.10">
    <property type="match status" value="2"/>
</dbReference>
<dbReference type="SUPFAM" id="SSF51045">
    <property type="entry name" value="WW domain"/>
    <property type="match status" value="2"/>
</dbReference>
<feature type="region of interest" description="Disordered" evidence="1">
    <location>
        <begin position="488"/>
        <end position="550"/>
    </location>
</feature>
<accession>A0A834IC55</accession>
<feature type="compositionally biased region" description="Pro residues" evidence="1">
    <location>
        <begin position="494"/>
        <end position="516"/>
    </location>
</feature>
<dbReference type="EMBL" id="JAACXV010000404">
    <property type="protein sequence ID" value="KAF7278240.1"/>
    <property type="molecule type" value="Genomic_DNA"/>
</dbReference>
<dbReference type="InterPro" id="IPR001202">
    <property type="entry name" value="WW_dom"/>
</dbReference>
<name>A0A834IC55_RHYFE</name>